<dbReference type="Pfam" id="PF02472">
    <property type="entry name" value="ExbD"/>
    <property type="match status" value="1"/>
</dbReference>
<keyword evidence="4 7" id="KW-0812">Transmembrane</keyword>
<gene>
    <name evidence="8" type="ORF">MYF79_04985</name>
</gene>
<name>A0ABY4I471_CHIFI</name>
<evidence type="ECO:0000256" key="4">
    <source>
        <dbReference type="ARBA" id="ARBA00022692"/>
    </source>
</evidence>
<dbReference type="RefSeq" id="WP_247812832.1">
    <property type="nucleotide sequence ID" value="NZ_CP095855.1"/>
</dbReference>
<keyword evidence="6" id="KW-0472">Membrane</keyword>
<reference evidence="8 9" key="1">
    <citation type="submission" date="2022-04" db="EMBL/GenBank/DDBJ databases">
        <title>The arsenic-methylating capacity of Chitinophaga filiformis YT5 during chitin decomposition.</title>
        <authorList>
            <person name="Chen G."/>
            <person name="Liang Y."/>
        </authorList>
    </citation>
    <scope>NUCLEOTIDE SEQUENCE [LARGE SCALE GENOMIC DNA]</scope>
    <source>
        <strain evidence="8 9">YT5</strain>
    </source>
</reference>
<evidence type="ECO:0000256" key="7">
    <source>
        <dbReference type="RuleBase" id="RU003879"/>
    </source>
</evidence>
<evidence type="ECO:0000256" key="1">
    <source>
        <dbReference type="ARBA" id="ARBA00004162"/>
    </source>
</evidence>
<sequence>MEILLLRIYIYESAFSHIFLYPQNLFTMAEINTGSSDRGHKRGTRSRKLSTRVDMTPMVDLGFLLITFFMLTTVLTQPQTMDLKMPADDKEHPQALPESKSLTILLGANNSVSYYEGIGNDPLHPPVVKRSSFANNRGIRDVIIDKRERVNKQHGEDGLMVLIKADKSANYKNVVDIMDEMLINHVERYAMVDITPEDAAYLK</sequence>
<dbReference type="Proteomes" id="UP000830198">
    <property type="component" value="Chromosome"/>
</dbReference>
<accession>A0ABY4I471</accession>
<keyword evidence="5" id="KW-1133">Transmembrane helix</keyword>
<evidence type="ECO:0000313" key="9">
    <source>
        <dbReference type="Proteomes" id="UP000830198"/>
    </source>
</evidence>
<comment type="similarity">
    <text evidence="2 7">Belongs to the ExbD/TolR family.</text>
</comment>
<evidence type="ECO:0000256" key="5">
    <source>
        <dbReference type="ARBA" id="ARBA00022989"/>
    </source>
</evidence>
<keyword evidence="7" id="KW-0653">Protein transport</keyword>
<evidence type="ECO:0000256" key="2">
    <source>
        <dbReference type="ARBA" id="ARBA00005811"/>
    </source>
</evidence>
<dbReference type="EMBL" id="CP095855">
    <property type="protein sequence ID" value="UPK70652.1"/>
    <property type="molecule type" value="Genomic_DNA"/>
</dbReference>
<evidence type="ECO:0000313" key="8">
    <source>
        <dbReference type="EMBL" id="UPK70652.1"/>
    </source>
</evidence>
<organism evidence="8 9">
    <name type="scientific">Chitinophaga filiformis</name>
    <name type="common">Myxococcus filiformis</name>
    <name type="synonym">Flexibacter filiformis</name>
    <dbReference type="NCBI Taxonomy" id="104663"/>
    <lineage>
        <taxon>Bacteria</taxon>
        <taxon>Pseudomonadati</taxon>
        <taxon>Bacteroidota</taxon>
        <taxon>Chitinophagia</taxon>
        <taxon>Chitinophagales</taxon>
        <taxon>Chitinophagaceae</taxon>
        <taxon>Chitinophaga</taxon>
    </lineage>
</organism>
<keyword evidence="3" id="KW-1003">Cell membrane</keyword>
<keyword evidence="7" id="KW-0813">Transport</keyword>
<proteinExistence type="inferred from homology"/>
<evidence type="ECO:0000256" key="3">
    <source>
        <dbReference type="ARBA" id="ARBA00022475"/>
    </source>
</evidence>
<protein>
    <submittedName>
        <fullName evidence="8">Biopolymer transporter ExbD</fullName>
    </submittedName>
</protein>
<comment type="subcellular location">
    <subcellularLocation>
        <location evidence="1">Cell membrane</location>
        <topology evidence="1">Single-pass membrane protein</topology>
    </subcellularLocation>
    <subcellularLocation>
        <location evidence="7">Cell membrane</location>
        <topology evidence="7">Single-pass type II membrane protein</topology>
    </subcellularLocation>
</comment>
<dbReference type="PANTHER" id="PTHR30558:SF3">
    <property type="entry name" value="BIOPOLYMER TRANSPORT PROTEIN EXBD-RELATED"/>
    <property type="match status" value="1"/>
</dbReference>
<dbReference type="PANTHER" id="PTHR30558">
    <property type="entry name" value="EXBD MEMBRANE COMPONENT OF PMF-DRIVEN MACROMOLECULE IMPORT SYSTEM"/>
    <property type="match status" value="1"/>
</dbReference>
<keyword evidence="9" id="KW-1185">Reference proteome</keyword>
<evidence type="ECO:0000256" key="6">
    <source>
        <dbReference type="ARBA" id="ARBA00023136"/>
    </source>
</evidence>
<dbReference type="InterPro" id="IPR003400">
    <property type="entry name" value="ExbD"/>
</dbReference>